<dbReference type="InterPro" id="IPR028098">
    <property type="entry name" value="Glyco_trans_4-like_N"/>
</dbReference>
<dbReference type="Pfam" id="PF13439">
    <property type="entry name" value="Glyco_transf_4"/>
    <property type="match status" value="1"/>
</dbReference>
<evidence type="ECO:0000256" key="2">
    <source>
        <dbReference type="ARBA" id="ARBA00022679"/>
    </source>
</evidence>
<feature type="domain" description="Glycosyltransferase subfamily 4-like N-terminal" evidence="3">
    <location>
        <begin position="26"/>
        <end position="229"/>
    </location>
</feature>
<dbReference type="Pfam" id="PF13692">
    <property type="entry name" value="Glyco_trans_1_4"/>
    <property type="match status" value="1"/>
</dbReference>
<protein>
    <submittedName>
        <fullName evidence="4">Glycosyltransferase family 4 protein</fullName>
    </submittedName>
</protein>
<name>A0A5J6L1R2_9MICO</name>
<evidence type="ECO:0000313" key="5">
    <source>
        <dbReference type="Proteomes" id="UP000325516"/>
    </source>
</evidence>
<accession>A0A5J6L1R2</accession>
<gene>
    <name evidence="4" type="ORF">F6J85_04635</name>
</gene>
<proteinExistence type="predicted"/>
<dbReference type="Gene3D" id="3.40.50.2000">
    <property type="entry name" value="Glycogen Phosphorylase B"/>
    <property type="match status" value="2"/>
</dbReference>
<keyword evidence="5" id="KW-1185">Reference proteome</keyword>
<dbReference type="AlphaFoldDB" id="A0A5J6L1R2"/>
<dbReference type="EMBL" id="CP044232">
    <property type="protein sequence ID" value="QEW02455.1"/>
    <property type="molecule type" value="Genomic_DNA"/>
</dbReference>
<sequence length="439" mass="47866">MSRHLLLTAWAFPPARTSGVHRAAGIANAFAAEGWEVTVLAAPERTFTDNAMVDGSLLAAVDEGVRVERVPFSAQAYDNDVAAWSPLRARHPELWNSLRLARERRVFPEPGFGLWRRELERAAERVHSARRVDLAIGTANPHVDFIPASHLKRRHGVPAIMDYRDAWNIDVFSGGDRVSATPAERRWERELMAEADRIWFVNEPIRRWHAERHPEHADRMRVVANGFDVTAGRTPAVPFRPPTDALTFGYVGTINFGQFPAEALFAGWALARERDPLISRSRLVLRGHLGRTGVASEELQSLLDAAAAQGVSYEGPVAKADLADVYAQFDALVLALASGPGVTSGKVFEFAATGLPVVSVHDRESAATSIMSSSPVWTPSASLSAEDVAEALSEVGRRALAQTPEDRAAAIAWGAQWERGKQLASGVADATALVNERKT</sequence>
<organism evidence="4 5">
    <name type="scientific">Microbacterium lushaniae</name>
    <dbReference type="NCBI Taxonomy" id="2614639"/>
    <lineage>
        <taxon>Bacteria</taxon>
        <taxon>Bacillati</taxon>
        <taxon>Actinomycetota</taxon>
        <taxon>Actinomycetes</taxon>
        <taxon>Micrococcales</taxon>
        <taxon>Microbacteriaceae</taxon>
        <taxon>Microbacterium</taxon>
    </lineage>
</organism>
<keyword evidence="2 4" id="KW-0808">Transferase</keyword>
<dbReference type="KEGG" id="mlz:F6J85_04635"/>
<evidence type="ECO:0000313" key="4">
    <source>
        <dbReference type="EMBL" id="QEW02455.1"/>
    </source>
</evidence>
<dbReference type="Proteomes" id="UP000325516">
    <property type="component" value="Chromosome"/>
</dbReference>
<evidence type="ECO:0000256" key="1">
    <source>
        <dbReference type="ARBA" id="ARBA00022676"/>
    </source>
</evidence>
<keyword evidence="1" id="KW-0328">Glycosyltransferase</keyword>
<evidence type="ECO:0000259" key="3">
    <source>
        <dbReference type="Pfam" id="PF13439"/>
    </source>
</evidence>
<dbReference type="SUPFAM" id="SSF53756">
    <property type="entry name" value="UDP-Glycosyltransferase/glycogen phosphorylase"/>
    <property type="match status" value="1"/>
</dbReference>
<reference evidence="5" key="1">
    <citation type="submission" date="2019-09" db="EMBL/GenBank/DDBJ databases">
        <title>Mumia zhuanghuii sp. nov. isolated from the intestinal contents of plateau pika (Ochotona curzoniae) in the Qinghai-Tibet plateau of China.</title>
        <authorList>
            <person name="Tian Z."/>
        </authorList>
    </citation>
    <scope>NUCLEOTIDE SEQUENCE [LARGE SCALE GENOMIC DNA]</scope>
    <source>
        <strain evidence="5">L-031</strain>
    </source>
</reference>
<dbReference type="GO" id="GO:0016757">
    <property type="term" value="F:glycosyltransferase activity"/>
    <property type="evidence" value="ECO:0007669"/>
    <property type="project" value="UniProtKB-KW"/>
</dbReference>